<protein>
    <submittedName>
        <fullName evidence="1">Uncharacterized protein</fullName>
    </submittedName>
</protein>
<organism evidence="1 2">
    <name type="scientific">Domibacillus epiphyticus</name>
    <dbReference type="NCBI Taxonomy" id="1714355"/>
    <lineage>
        <taxon>Bacteria</taxon>
        <taxon>Bacillati</taxon>
        <taxon>Bacillota</taxon>
        <taxon>Bacilli</taxon>
        <taxon>Bacillales</taxon>
        <taxon>Bacillaceae</taxon>
        <taxon>Domibacillus</taxon>
    </lineage>
</organism>
<proteinExistence type="predicted"/>
<gene>
    <name evidence="1" type="ORF">BTO28_12335</name>
</gene>
<evidence type="ECO:0000313" key="1">
    <source>
        <dbReference type="EMBL" id="OMP66482.1"/>
    </source>
</evidence>
<accession>A0A1V2A6I8</accession>
<reference evidence="1 2" key="1">
    <citation type="submission" date="2016-12" db="EMBL/GenBank/DDBJ databases">
        <title>Domibacillus sp. SAB 38T whole genome sequencing.</title>
        <authorList>
            <person name="Verma A."/>
            <person name="Ojha A.K."/>
            <person name="Krishnamurthi S."/>
        </authorList>
    </citation>
    <scope>NUCLEOTIDE SEQUENCE [LARGE SCALE GENOMIC DNA]</scope>
    <source>
        <strain evidence="1 2">SAB 38</strain>
    </source>
</reference>
<keyword evidence="2" id="KW-1185">Reference proteome</keyword>
<dbReference type="EMBL" id="MSFI01000020">
    <property type="protein sequence ID" value="OMP66482.1"/>
    <property type="molecule type" value="Genomic_DNA"/>
</dbReference>
<sequence>MIVQVMKAAIKYGEKLIIRRHSVLRVKLRQKTAQNIGGFLTTIKENTLQLRMRPSIKKLF</sequence>
<name>A0A1V2A6I8_9BACI</name>
<dbReference type="STRING" id="1714355.BTO28_12335"/>
<dbReference type="AlphaFoldDB" id="A0A1V2A6I8"/>
<dbReference type="Proteomes" id="UP000188613">
    <property type="component" value="Unassembled WGS sequence"/>
</dbReference>
<evidence type="ECO:0000313" key="2">
    <source>
        <dbReference type="Proteomes" id="UP000188613"/>
    </source>
</evidence>
<comment type="caution">
    <text evidence="1">The sequence shown here is derived from an EMBL/GenBank/DDBJ whole genome shotgun (WGS) entry which is preliminary data.</text>
</comment>